<dbReference type="RefSeq" id="WP_136456236.1">
    <property type="nucleotide sequence ID" value="NZ_SRSF01000001.1"/>
</dbReference>
<evidence type="ECO:0000313" key="1">
    <source>
        <dbReference type="EMBL" id="THH41410.1"/>
    </source>
</evidence>
<dbReference type="GO" id="GO:0008237">
    <property type="term" value="F:metallopeptidase activity"/>
    <property type="evidence" value="ECO:0007669"/>
    <property type="project" value="InterPro"/>
</dbReference>
<dbReference type="AlphaFoldDB" id="A0A4S4NYR5"/>
<dbReference type="PROSITE" id="PS51257">
    <property type="entry name" value="PROKAR_LIPOPROTEIN"/>
    <property type="match status" value="1"/>
</dbReference>
<dbReference type="Gene3D" id="3.40.390.10">
    <property type="entry name" value="Collagenase (Catalytic Domain)"/>
    <property type="match status" value="1"/>
</dbReference>
<dbReference type="EMBL" id="SRSF01000001">
    <property type="protein sequence ID" value="THH41410.1"/>
    <property type="molecule type" value="Genomic_DNA"/>
</dbReference>
<sequence length="291" mass="31722">MKPVLHLFPFLFFALLTSCTEDSTLDAEALSPTTTFLVDHNEDGHVQVADLGLEAPIMQHVDGHSAHYGEAVPYTEVRPDGTTANRYLVDGDIALTKDQLRELRAMDATLEKQYRTNNLVSDNAISVVGYTGSGFALTAKMRTALQWAVANYNALNTTKQFTLTFGATTNADIVVYRNESNNGAGGVAGFPSGGQPYKWVEIYNGMENYDTNVNEHVMTHEIGHAMGLRHTDWFSRESCGQSGESAGSDGAVHIPGTPTGFDANSVMLSCFSSGEDGEFGYYDRVALEYLY</sequence>
<protein>
    <submittedName>
        <fullName evidence="1">Peptidase</fullName>
    </submittedName>
</protein>
<keyword evidence="2" id="KW-1185">Reference proteome</keyword>
<gene>
    <name evidence="1" type="ORF">E4021_02080</name>
</gene>
<dbReference type="Proteomes" id="UP000308528">
    <property type="component" value="Unassembled WGS sequence"/>
</dbReference>
<dbReference type="OrthoDB" id="785995at2"/>
<dbReference type="InterPro" id="IPR024079">
    <property type="entry name" value="MetalloPept_cat_dom_sf"/>
</dbReference>
<proteinExistence type="predicted"/>
<dbReference type="Pfam" id="PF12388">
    <property type="entry name" value="Peptidase_M57"/>
    <property type="match status" value="1"/>
</dbReference>
<dbReference type="InterPro" id="IPR024653">
    <property type="entry name" value="Peptidase_M10/M27/M57"/>
</dbReference>
<reference evidence="1 2" key="1">
    <citation type="submission" date="2019-04" db="EMBL/GenBank/DDBJ databases">
        <title>Lewinella litorea sp. nov., isolated from a marine sand.</title>
        <authorList>
            <person name="Yoon J.-H."/>
        </authorList>
    </citation>
    <scope>NUCLEOTIDE SEQUENCE [LARGE SCALE GENOMIC DNA]</scope>
    <source>
        <strain evidence="1 2">HSMS-39</strain>
    </source>
</reference>
<dbReference type="SUPFAM" id="SSF55486">
    <property type="entry name" value="Metalloproteases ('zincins'), catalytic domain"/>
    <property type="match status" value="1"/>
</dbReference>
<evidence type="ECO:0000313" key="2">
    <source>
        <dbReference type="Proteomes" id="UP000308528"/>
    </source>
</evidence>
<accession>A0A4S4NYR5</accession>
<name>A0A4S4NYR5_9BACT</name>
<organism evidence="1 2">
    <name type="scientific">Neolewinella litorea</name>
    <dbReference type="NCBI Taxonomy" id="2562452"/>
    <lineage>
        <taxon>Bacteria</taxon>
        <taxon>Pseudomonadati</taxon>
        <taxon>Bacteroidota</taxon>
        <taxon>Saprospiria</taxon>
        <taxon>Saprospirales</taxon>
        <taxon>Lewinellaceae</taxon>
        <taxon>Neolewinella</taxon>
    </lineage>
</organism>
<comment type="caution">
    <text evidence="1">The sequence shown here is derived from an EMBL/GenBank/DDBJ whole genome shotgun (WGS) entry which is preliminary data.</text>
</comment>